<dbReference type="Proteomes" id="UP000821866">
    <property type="component" value="Chromosome 1"/>
</dbReference>
<reference evidence="2" key="1">
    <citation type="journal article" date="2020" name="Cell">
        <title>Large-Scale Comparative Analyses of Tick Genomes Elucidate Their Genetic Diversity and Vector Capacities.</title>
        <authorList>
            <consortium name="Tick Genome and Microbiome Consortium (TIGMIC)"/>
            <person name="Jia N."/>
            <person name="Wang J."/>
            <person name="Shi W."/>
            <person name="Du L."/>
            <person name="Sun Y."/>
            <person name="Zhan W."/>
            <person name="Jiang J.F."/>
            <person name="Wang Q."/>
            <person name="Zhang B."/>
            <person name="Ji P."/>
            <person name="Bell-Sakyi L."/>
            <person name="Cui X.M."/>
            <person name="Yuan T.T."/>
            <person name="Jiang B.G."/>
            <person name="Yang W.F."/>
            <person name="Lam T.T."/>
            <person name="Chang Q.C."/>
            <person name="Ding S.J."/>
            <person name="Wang X.J."/>
            <person name="Zhu J.G."/>
            <person name="Ruan X.D."/>
            <person name="Zhao L."/>
            <person name="Wei J.T."/>
            <person name="Ye R.Z."/>
            <person name="Que T.C."/>
            <person name="Du C.H."/>
            <person name="Zhou Y.H."/>
            <person name="Cheng J.X."/>
            <person name="Dai P.F."/>
            <person name="Guo W.B."/>
            <person name="Han X.H."/>
            <person name="Huang E.J."/>
            <person name="Li L.F."/>
            <person name="Wei W."/>
            <person name="Gao Y.C."/>
            <person name="Liu J.Z."/>
            <person name="Shao H.Z."/>
            <person name="Wang X."/>
            <person name="Wang C.C."/>
            <person name="Yang T.C."/>
            <person name="Huo Q.B."/>
            <person name="Li W."/>
            <person name="Chen H.Y."/>
            <person name="Chen S.E."/>
            <person name="Zhou L.G."/>
            <person name="Ni X.B."/>
            <person name="Tian J.H."/>
            <person name="Sheng Y."/>
            <person name="Liu T."/>
            <person name="Pan Y.S."/>
            <person name="Xia L.Y."/>
            <person name="Li J."/>
            <person name="Zhao F."/>
            <person name="Cao W.C."/>
        </authorList>
    </citation>
    <scope>NUCLEOTIDE SEQUENCE</scope>
    <source>
        <strain evidence="2">Rmic-2018</strain>
    </source>
</reference>
<evidence type="ECO:0000313" key="3">
    <source>
        <dbReference type="Proteomes" id="UP000821866"/>
    </source>
</evidence>
<gene>
    <name evidence="2" type="ORF">HPB51_017053</name>
</gene>
<sequence length="167" mass="18548">MVGSSYRSGVKKPIELERLALEGETARRQEEAAAHEREIERLRLELRIVLAKRAGGQAAVNEEIQDRPGTINLERAVELGGECGVHCQSEMTSVLSMTECQGDSVVIEGFSRLGADVVPLTEQEECADALVKPERPPEVLSSVDSDMDRQDCRYGTLNSEEYNTRLW</sequence>
<name>A0A9J6F7L2_RHIMP</name>
<dbReference type="AlphaFoldDB" id="A0A9J6F7L2"/>
<dbReference type="EMBL" id="JABSTU010000001">
    <property type="protein sequence ID" value="KAH8041608.1"/>
    <property type="molecule type" value="Genomic_DNA"/>
</dbReference>
<reference evidence="2" key="2">
    <citation type="submission" date="2021-09" db="EMBL/GenBank/DDBJ databases">
        <authorList>
            <person name="Jia N."/>
            <person name="Wang J."/>
            <person name="Shi W."/>
            <person name="Du L."/>
            <person name="Sun Y."/>
            <person name="Zhan W."/>
            <person name="Jiang J."/>
            <person name="Wang Q."/>
            <person name="Zhang B."/>
            <person name="Ji P."/>
            <person name="Sakyi L.B."/>
            <person name="Cui X."/>
            <person name="Yuan T."/>
            <person name="Jiang B."/>
            <person name="Yang W."/>
            <person name="Lam T.T.-Y."/>
            <person name="Chang Q."/>
            <person name="Ding S."/>
            <person name="Wang X."/>
            <person name="Zhu J."/>
            <person name="Ruan X."/>
            <person name="Zhao L."/>
            <person name="Wei J."/>
            <person name="Que T."/>
            <person name="Du C."/>
            <person name="Cheng J."/>
            <person name="Dai P."/>
            <person name="Han X."/>
            <person name="Huang E."/>
            <person name="Gao Y."/>
            <person name="Liu J."/>
            <person name="Shao H."/>
            <person name="Ye R."/>
            <person name="Li L."/>
            <person name="Wei W."/>
            <person name="Wang X."/>
            <person name="Wang C."/>
            <person name="Huo Q."/>
            <person name="Li W."/>
            <person name="Guo W."/>
            <person name="Chen H."/>
            <person name="Chen S."/>
            <person name="Zhou L."/>
            <person name="Zhou L."/>
            <person name="Ni X."/>
            <person name="Tian J."/>
            <person name="Zhou Y."/>
            <person name="Sheng Y."/>
            <person name="Liu T."/>
            <person name="Pan Y."/>
            <person name="Xia L."/>
            <person name="Li J."/>
            <person name="Zhao F."/>
            <person name="Cao W."/>
        </authorList>
    </citation>
    <scope>NUCLEOTIDE SEQUENCE</scope>
    <source>
        <strain evidence="2">Rmic-2018</strain>
        <tissue evidence="2">Larvae</tissue>
    </source>
</reference>
<evidence type="ECO:0000256" key="1">
    <source>
        <dbReference type="SAM" id="Coils"/>
    </source>
</evidence>
<proteinExistence type="predicted"/>
<evidence type="ECO:0000313" key="2">
    <source>
        <dbReference type="EMBL" id="KAH8041608.1"/>
    </source>
</evidence>
<organism evidence="2 3">
    <name type="scientific">Rhipicephalus microplus</name>
    <name type="common">Cattle tick</name>
    <name type="synonym">Boophilus microplus</name>
    <dbReference type="NCBI Taxonomy" id="6941"/>
    <lineage>
        <taxon>Eukaryota</taxon>
        <taxon>Metazoa</taxon>
        <taxon>Ecdysozoa</taxon>
        <taxon>Arthropoda</taxon>
        <taxon>Chelicerata</taxon>
        <taxon>Arachnida</taxon>
        <taxon>Acari</taxon>
        <taxon>Parasitiformes</taxon>
        <taxon>Ixodida</taxon>
        <taxon>Ixodoidea</taxon>
        <taxon>Ixodidae</taxon>
        <taxon>Rhipicephalinae</taxon>
        <taxon>Rhipicephalus</taxon>
        <taxon>Boophilus</taxon>
    </lineage>
</organism>
<feature type="coiled-coil region" evidence="1">
    <location>
        <begin position="25"/>
        <end position="52"/>
    </location>
</feature>
<comment type="caution">
    <text evidence="2">The sequence shown here is derived from an EMBL/GenBank/DDBJ whole genome shotgun (WGS) entry which is preliminary data.</text>
</comment>
<keyword evidence="1" id="KW-0175">Coiled coil</keyword>
<protein>
    <submittedName>
        <fullName evidence="2">Uncharacterized protein</fullName>
    </submittedName>
</protein>
<keyword evidence="3" id="KW-1185">Reference proteome</keyword>
<accession>A0A9J6F7L2</accession>